<accession>A0A5J9TZK3</accession>
<dbReference type="Gramene" id="TVU16814">
    <property type="protein sequence ID" value="TVU16814"/>
    <property type="gene ID" value="EJB05_36969"/>
</dbReference>
<dbReference type="OrthoDB" id="690020at2759"/>
<evidence type="ECO:0000313" key="2">
    <source>
        <dbReference type="Proteomes" id="UP000324897"/>
    </source>
</evidence>
<evidence type="ECO:0000313" key="1">
    <source>
        <dbReference type="EMBL" id="TVU16814.1"/>
    </source>
</evidence>
<dbReference type="InterPro" id="IPR053197">
    <property type="entry name" value="F-box_SCFL_complex_component"/>
</dbReference>
<sequence length="274" mass="30691">MFNWPLSPIELHHYTMPPRSLHILALPAAPQSHPCFPGSSSRILASAIHVLMGLPAVWFRTRTYAPNLVSLTLDDAGFRDEEPCRTPILDRMPKLQEAFVRLTQKNADCCSHADESGNCGHVDCDSCYGIEHGNSCLLLQGLSEAENLKLVAESNTFVFKRDLKQCPTFSNLKTLSLNDYWCVAPDFLALTCILKHSPILEKLGLQLFPEGSKYKFRIKGGLNPMELSAATKDLKTLKTVQIKCDAIDERIIKAVKFLSTFDICFHLDKVEILE</sequence>
<keyword evidence="2" id="KW-1185">Reference proteome</keyword>
<dbReference type="PANTHER" id="PTHR34223:SF80">
    <property type="entry name" value="OS11G0205900 PROTEIN"/>
    <property type="match status" value="1"/>
</dbReference>
<proteinExistence type="predicted"/>
<dbReference type="PANTHER" id="PTHR34223">
    <property type="entry name" value="OS11G0201299 PROTEIN"/>
    <property type="match status" value="1"/>
</dbReference>
<organism evidence="1 2">
    <name type="scientific">Eragrostis curvula</name>
    <name type="common">weeping love grass</name>
    <dbReference type="NCBI Taxonomy" id="38414"/>
    <lineage>
        <taxon>Eukaryota</taxon>
        <taxon>Viridiplantae</taxon>
        <taxon>Streptophyta</taxon>
        <taxon>Embryophyta</taxon>
        <taxon>Tracheophyta</taxon>
        <taxon>Spermatophyta</taxon>
        <taxon>Magnoliopsida</taxon>
        <taxon>Liliopsida</taxon>
        <taxon>Poales</taxon>
        <taxon>Poaceae</taxon>
        <taxon>PACMAD clade</taxon>
        <taxon>Chloridoideae</taxon>
        <taxon>Eragrostideae</taxon>
        <taxon>Eragrostidinae</taxon>
        <taxon>Eragrostis</taxon>
    </lineage>
</organism>
<name>A0A5J9TZK3_9POAL</name>
<gene>
    <name evidence="1" type="ORF">EJB05_36969</name>
</gene>
<reference evidence="1 2" key="1">
    <citation type="journal article" date="2019" name="Sci. Rep.">
        <title>A high-quality genome of Eragrostis curvula grass provides insights into Poaceae evolution and supports new strategies to enhance forage quality.</title>
        <authorList>
            <person name="Carballo J."/>
            <person name="Santos B.A.C.M."/>
            <person name="Zappacosta D."/>
            <person name="Garbus I."/>
            <person name="Selva J.P."/>
            <person name="Gallo C.A."/>
            <person name="Diaz A."/>
            <person name="Albertini E."/>
            <person name="Caccamo M."/>
            <person name="Echenique V."/>
        </authorList>
    </citation>
    <scope>NUCLEOTIDE SEQUENCE [LARGE SCALE GENOMIC DNA]</scope>
    <source>
        <strain evidence="2">cv. Victoria</strain>
        <tissue evidence="1">Leaf</tissue>
    </source>
</reference>
<dbReference type="Proteomes" id="UP000324897">
    <property type="component" value="Unassembled WGS sequence"/>
</dbReference>
<dbReference type="EMBL" id="RWGY01000030">
    <property type="protein sequence ID" value="TVU16814.1"/>
    <property type="molecule type" value="Genomic_DNA"/>
</dbReference>
<comment type="caution">
    <text evidence="1">The sequence shown here is derived from an EMBL/GenBank/DDBJ whole genome shotgun (WGS) entry which is preliminary data.</text>
</comment>
<protein>
    <submittedName>
        <fullName evidence="1">Uncharacterized protein</fullName>
    </submittedName>
</protein>
<feature type="non-terminal residue" evidence="1">
    <location>
        <position position="1"/>
    </location>
</feature>
<dbReference type="AlphaFoldDB" id="A0A5J9TZK3"/>